<evidence type="ECO:0000313" key="2">
    <source>
        <dbReference type="Proteomes" id="UP001249851"/>
    </source>
</evidence>
<reference evidence="1" key="1">
    <citation type="journal article" date="2023" name="G3 (Bethesda)">
        <title>Whole genome assembly and annotation of the endangered Caribbean coral Acropora cervicornis.</title>
        <authorList>
            <person name="Selwyn J.D."/>
            <person name="Vollmer S.V."/>
        </authorList>
    </citation>
    <scope>NUCLEOTIDE SEQUENCE</scope>
    <source>
        <strain evidence="1">K2</strain>
    </source>
</reference>
<dbReference type="InterPro" id="IPR008042">
    <property type="entry name" value="Retrotrans_Pao"/>
</dbReference>
<sequence length="187" mass="21107">MMAIPDASSPFWGHIVPCFRKFCIAAYGSVSHLSITNAEGKVHCAFVFAKLRVTPLKFISIPCLELSDATISIHLDKMLKREIEILLSEPPIFWTDSMSILRYIKNENKRFHIFLATRIAMIRDSSSPGQWYHLERITNPGDHTSRGLSAEGLLTCLWGRSFCGNWKANGQLNLGTLQLPSNMKILK</sequence>
<name>A0AAD9QI99_ACRCE</name>
<dbReference type="EMBL" id="JARQWQ010000031">
    <property type="protein sequence ID" value="KAK2561773.1"/>
    <property type="molecule type" value="Genomic_DNA"/>
</dbReference>
<dbReference type="PANTHER" id="PTHR47331">
    <property type="entry name" value="PHD-TYPE DOMAIN-CONTAINING PROTEIN"/>
    <property type="match status" value="1"/>
</dbReference>
<evidence type="ECO:0000313" key="1">
    <source>
        <dbReference type="EMBL" id="KAK2561773.1"/>
    </source>
</evidence>
<accession>A0AAD9QI99</accession>
<gene>
    <name evidence="1" type="ORF">P5673_015158</name>
</gene>
<protein>
    <submittedName>
        <fullName evidence="1">Uncharacterized protein</fullName>
    </submittedName>
</protein>
<proteinExistence type="predicted"/>
<organism evidence="1 2">
    <name type="scientific">Acropora cervicornis</name>
    <name type="common">Staghorn coral</name>
    <dbReference type="NCBI Taxonomy" id="6130"/>
    <lineage>
        <taxon>Eukaryota</taxon>
        <taxon>Metazoa</taxon>
        <taxon>Cnidaria</taxon>
        <taxon>Anthozoa</taxon>
        <taxon>Hexacorallia</taxon>
        <taxon>Scleractinia</taxon>
        <taxon>Astrocoeniina</taxon>
        <taxon>Acroporidae</taxon>
        <taxon>Acropora</taxon>
    </lineage>
</organism>
<dbReference type="Pfam" id="PF05380">
    <property type="entry name" value="Peptidase_A17"/>
    <property type="match status" value="1"/>
</dbReference>
<dbReference type="AlphaFoldDB" id="A0AAD9QI99"/>
<dbReference type="Proteomes" id="UP001249851">
    <property type="component" value="Unassembled WGS sequence"/>
</dbReference>
<keyword evidence="2" id="KW-1185">Reference proteome</keyword>
<comment type="caution">
    <text evidence="1">The sequence shown here is derived from an EMBL/GenBank/DDBJ whole genome shotgun (WGS) entry which is preliminary data.</text>
</comment>
<reference evidence="1" key="2">
    <citation type="journal article" date="2023" name="Science">
        <title>Genomic signatures of disease resistance in endangered staghorn corals.</title>
        <authorList>
            <person name="Vollmer S.V."/>
            <person name="Selwyn J.D."/>
            <person name="Despard B.A."/>
            <person name="Roesel C.L."/>
        </authorList>
    </citation>
    <scope>NUCLEOTIDE SEQUENCE</scope>
    <source>
        <strain evidence="1">K2</strain>
    </source>
</reference>